<feature type="chain" id="PRO_5038987862" evidence="1">
    <location>
        <begin position="20"/>
        <end position="207"/>
    </location>
</feature>
<feature type="signal peptide" evidence="1">
    <location>
        <begin position="1"/>
        <end position="19"/>
    </location>
</feature>
<dbReference type="OrthoDB" id="26872at2"/>
<dbReference type="Pfam" id="PF03713">
    <property type="entry name" value="DUF305"/>
    <property type="match status" value="1"/>
</dbReference>
<dbReference type="InterPro" id="IPR012347">
    <property type="entry name" value="Ferritin-like"/>
</dbReference>
<reference evidence="3 4" key="1">
    <citation type="submission" date="2016-04" db="EMBL/GenBank/DDBJ databases">
        <title>Draft Genome Sequences of Staphylococcus capitis Strain H36, S. capitis Strain H65, S. cohnii Strain H62, S. hominis Strain H69, Mycobacterium iranicum Strain H39, Plantibacter sp. Strain H53, Pseudomonas oryzihabitans Strain H72, and Microbacterium sp. Strain H83, isolated from residential settings.</title>
        <authorList>
            <person name="Lymperopoulou D."/>
            <person name="Adams R.I."/>
            <person name="Lindow S."/>
            <person name="Coil D.A."/>
            <person name="Jospin G."/>
            <person name="Eisen J.A."/>
        </authorList>
    </citation>
    <scope>NUCLEOTIDE SEQUENCE [LARGE SCALE GENOMIC DNA]</scope>
    <source>
        <strain evidence="3 4">H39</strain>
    </source>
</reference>
<dbReference type="RefSeq" id="WP_064283428.1">
    <property type="nucleotide sequence ID" value="NZ_LWCS01000037.1"/>
</dbReference>
<accession>A0A178LSR0</accession>
<evidence type="ECO:0000313" key="3">
    <source>
        <dbReference type="EMBL" id="OAN36081.1"/>
    </source>
</evidence>
<dbReference type="STRING" id="912594.AWC12_28395"/>
<dbReference type="EMBL" id="LWCS01000037">
    <property type="protein sequence ID" value="OAN36081.1"/>
    <property type="molecule type" value="Genomic_DNA"/>
</dbReference>
<sequence length="207" mass="21430">MTPTVVRLIAALAAMCVLAGCGGDGDASTGATSGPQIPETAVITGDPAGYNAADIAFAETMVPHHKQAIDLCTMASERSADPGLLTLAGQIVATHQPEVNILNVFLVQWNENPDARADPGSGEDPLEPSVQGMVDDATVARLESLRGPEFDKLWLQSMIGQLQGGVAMADDEIADGLNVDAIAVAKAITAGLEPQIAQMKQMLEGMP</sequence>
<dbReference type="Gene3D" id="1.20.1260.10">
    <property type="match status" value="1"/>
</dbReference>
<dbReference type="PANTHER" id="PTHR36933">
    <property type="entry name" value="SLL0788 PROTEIN"/>
    <property type="match status" value="1"/>
</dbReference>
<evidence type="ECO:0000259" key="2">
    <source>
        <dbReference type="Pfam" id="PF03713"/>
    </source>
</evidence>
<name>A0A178LSR0_MYCIR</name>
<evidence type="ECO:0000256" key="1">
    <source>
        <dbReference type="SAM" id="SignalP"/>
    </source>
</evidence>
<dbReference type="AlphaFoldDB" id="A0A178LSR0"/>
<feature type="domain" description="DUF305" evidence="2">
    <location>
        <begin position="54"/>
        <end position="203"/>
    </location>
</feature>
<dbReference type="InterPro" id="IPR005183">
    <property type="entry name" value="DUF305_CopM-like"/>
</dbReference>
<dbReference type="PANTHER" id="PTHR36933:SF1">
    <property type="entry name" value="SLL0788 PROTEIN"/>
    <property type="match status" value="1"/>
</dbReference>
<proteinExistence type="predicted"/>
<protein>
    <submittedName>
        <fullName evidence="3">DUF305 domain-containing protein</fullName>
    </submittedName>
</protein>
<dbReference type="Proteomes" id="UP000078396">
    <property type="component" value="Unassembled WGS sequence"/>
</dbReference>
<organism evidence="3 4">
    <name type="scientific">Mycolicibacterium iranicum</name>
    <name type="common">Mycobacterium iranicum</name>
    <dbReference type="NCBI Taxonomy" id="912594"/>
    <lineage>
        <taxon>Bacteria</taxon>
        <taxon>Bacillati</taxon>
        <taxon>Actinomycetota</taxon>
        <taxon>Actinomycetes</taxon>
        <taxon>Mycobacteriales</taxon>
        <taxon>Mycobacteriaceae</taxon>
        <taxon>Mycolicibacterium</taxon>
    </lineage>
</organism>
<gene>
    <name evidence="3" type="ORF">A4X20_25585</name>
</gene>
<evidence type="ECO:0000313" key="4">
    <source>
        <dbReference type="Proteomes" id="UP000078396"/>
    </source>
</evidence>
<comment type="caution">
    <text evidence="3">The sequence shown here is derived from an EMBL/GenBank/DDBJ whole genome shotgun (WGS) entry which is preliminary data.</text>
</comment>
<keyword evidence="1" id="KW-0732">Signal</keyword>
<dbReference type="PROSITE" id="PS51257">
    <property type="entry name" value="PROKAR_LIPOPROTEIN"/>
    <property type="match status" value="1"/>
</dbReference>